<gene>
    <name evidence="2" type="ORF">E6C27_scaffold434G00350</name>
</gene>
<organism evidence="2 3">
    <name type="scientific">Cucumis melo var. makuwa</name>
    <name type="common">Oriental melon</name>
    <dbReference type="NCBI Taxonomy" id="1194695"/>
    <lineage>
        <taxon>Eukaryota</taxon>
        <taxon>Viridiplantae</taxon>
        <taxon>Streptophyta</taxon>
        <taxon>Embryophyta</taxon>
        <taxon>Tracheophyta</taxon>
        <taxon>Spermatophyta</taxon>
        <taxon>Magnoliopsida</taxon>
        <taxon>eudicotyledons</taxon>
        <taxon>Gunneridae</taxon>
        <taxon>Pentapetalae</taxon>
        <taxon>rosids</taxon>
        <taxon>fabids</taxon>
        <taxon>Cucurbitales</taxon>
        <taxon>Cucurbitaceae</taxon>
        <taxon>Benincaseae</taxon>
        <taxon>Cucumis</taxon>
    </lineage>
</organism>
<evidence type="ECO:0000313" key="2">
    <source>
        <dbReference type="EMBL" id="KAA0034968.1"/>
    </source>
</evidence>
<reference evidence="2 3" key="1">
    <citation type="submission" date="2019-08" db="EMBL/GenBank/DDBJ databases">
        <title>Draft genome sequences of two oriental melons (Cucumis melo L. var makuwa).</title>
        <authorList>
            <person name="Kwon S.-Y."/>
        </authorList>
    </citation>
    <scope>NUCLEOTIDE SEQUENCE [LARGE SCALE GENOMIC DNA]</scope>
    <source>
        <strain evidence="3">cv. SW 3</strain>
        <tissue evidence="2">Leaf</tissue>
    </source>
</reference>
<dbReference type="AlphaFoldDB" id="A0A5A7SWI2"/>
<dbReference type="EMBL" id="SSTE01020217">
    <property type="protein sequence ID" value="KAA0034968.1"/>
    <property type="molecule type" value="Genomic_DNA"/>
</dbReference>
<accession>A0A5A7SWI2</accession>
<comment type="caution">
    <text evidence="2">The sequence shown here is derived from an EMBL/GenBank/DDBJ whole genome shotgun (WGS) entry which is preliminary data.</text>
</comment>
<feature type="region of interest" description="Disordered" evidence="1">
    <location>
        <begin position="163"/>
        <end position="189"/>
    </location>
</feature>
<dbReference type="STRING" id="1194695.A0A5A7SWI2"/>
<evidence type="ECO:0000313" key="3">
    <source>
        <dbReference type="Proteomes" id="UP000321393"/>
    </source>
</evidence>
<name>A0A5A7SWI2_CUCMM</name>
<protein>
    <submittedName>
        <fullName evidence="2">NBS-LRR type resistance protein</fullName>
    </submittedName>
</protein>
<sequence length="189" mass="20257">MKILACNISERSRVHWSTFWSGGEATSATMKCKTFELELEEATMSHTQSLEDERSGSSRLDMIKDRSPLLNFIWIDDPQGSFLGEILSKLSIVEVGGSHRQPLSSGSVERTYQSSAPEGCTYQSSAPEGCTHQSSASEGCTYQSGAPEGCTYQSGAPEGCTYQSSAPEGCTHQSSAPEGCTYQSSAPEG</sequence>
<evidence type="ECO:0000256" key="1">
    <source>
        <dbReference type="SAM" id="MobiDB-lite"/>
    </source>
</evidence>
<proteinExistence type="predicted"/>
<dbReference type="Proteomes" id="UP000321393">
    <property type="component" value="Unassembled WGS sequence"/>
</dbReference>